<organism evidence="1 2">
    <name type="scientific">Flavobacterium pokkalii</name>
    <dbReference type="NCBI Taxonomy" id="1940408"/>
    <lineage>
        <taxon>Bacteria</taxon>
        <taxon>Pseudomonadati</taxon>
        <taxon>Bacteroidota</taxon>
        <taxon>Flavobacteriia</taxon>
        <taxon>Flavobacteriales</taxon>
        <taxon>Flavobacteriaceae</taxon>
        <taxon>Flavobacterium</taxon>
    </lineage>
</organism>
<dbReference type="RefSeq" id="WP_238929431.1">
    <property type="nucleotide sequence ID" value="NZ_NASZ01000045.1"/>
</dbReference>
<dbReference type="EMBL" id="NASZ01000045">
    <property type="protein sequence ID" value="MBD0726709.1"/>
    <property type="molecule type" value="Genomic_DNA"/>
</dbReference>
<dbReference type="Proteomes" id="UP000661715">
    <property type="component" value="Unassembled WGS sequence"/>
</dbReference>
<feature type="non-terminal residue" evidence="1">
    <location>
        <position position="1"/>
    </location>
</feature>
<accession>A0ABR7UYW4</accession>
<comment type="caution">
    <text evidence="1">The sequence shown here is derived from an EMBL/GenBank/DDBJ whole genome shotgun (WGS) entry which is preliminary data.</text>
</comment>
<proteinExistence type="predicted"/>
<protein>
    <submittedName>
        <fullName evidence="1">Uncharacterized protein</fullName>
    </submittedName>
</protein>
<name>A0ABR7UYW4_9FLAO</name>
<reference evidence="1 2" key="1">
    <citation type="journal article" date="2020" name="Microbiol. Res.">
        <title>Flavobacterium pokkalii sp. nov., a novel plant growth promoting native rhizobacteria isolated from pokkali rice grown in coastal saline affected agricultural regions of southern India, Kerala.</title>
        <authorList>
            <person name="Menon R.R."/>
            <person name="Kumari S."/>
            <person name="Viver T."/>
            <person name="Rameshkumar N."/>
        </authorList>
    </citation>
    <scope>NUCLEOTIDE SEQUENCE [LARGE SCALE GENOMIC DNA]</scope>
    <source>
        <strain evidence="1 2">L1I52</strain>
    </source>
</reference>
<evidence type="ECO:0000313" key="2">
    <source>
        <dbReference type="Proteomes" id="UP000661715"/>
    </source>
</evidence>
<evidence type="ECO:0000313" key="1">
    <source>
        <dbReference type="EMBL" id="MBD0726709.1"/>
    </source>
</evidence>
<keyword evidence="2" id="KW-1185">Reference proteome</keyword>
<gene>
    <name evidence="1" type="ORF">B6A10_16175</name>
</gene>
<sequence length="301" mass="33910">TNHFNQTINAMRKNYYIFVLTFLCMLCGQLGYAFDGYHGESEVINEVLERGFANDTDSTWFFDDEGNAFASLDSGNVSGDLITNDGNYHDYDDEADYIIYLVGGLSDEQLNDWANLEEVTAYYNQNGDMIYESTFLADVIRNQLHYLIDHNTSPTQVQIIDSTIDAVNRYYYGDGSAVELGPDTKHELLNDPDFIRVSNALINGTANRITADFAIHMTTDIFHVGDSNVDYETTCSGGICTTTFTAFVGDGFREPLDIDGLEVPYPYLTPDGQVNALEPHPYDYIPWTFEITYQNPGYPEN</sequence>